<evidence type="ECO:0000256" key="4">
    <source>
        <dbReference type="ARBA" id="ARBA00022723"/>
    </source>
</evidence>
<evidence type="ECO:0000256" key="9">
    <source>
        <dbReference type="ARBA" id="ARBA00023242"/>
    </source>
</evidence>
<keyword evidence="7" id="KW-0460">Magnesium</keyword>
<dbReference type="PANTHER" id="PTHR10763">
    <property type="entry name" value="CELL DIVISION CONTROL PROTEIN 6-RELATED"/>
    <property type="match status" value="1"/>
</dbReference>
<dbReference type="GO" id="GO:0003688">
    <property type="term" value="F:DNA replication origin binding"/>
    <property type="evidence" value="ECO:0007669"/>
    <property type="project" value="TreeGrafter"/>
</dbReference>
<organism evidence="13 14">
    <name type="scientific">Malassezia vespertilionis</name>
    <dbReference type="NCBI Taxonomy" id="2020962"/>
    <lineage>
        <taxon>Eukaryota</taxon>
        <taxon>Fungi</taxon>
        <taxon>Dikarya</taxon>
        <taxon>Basidiomycota</taxon>
        <taxon>Ustilaginomycotina</taxon>
        <taxon>Malasseziomycetes</taxon>
        <taxon>Malasseziales</taxon>
        <taxon>Malasseziaceae</taxon>
        <taxon>Malassezia</taxon>
    </lineage>
</organism>
<dbReference type="GO" id="GO:0016887">
    <property type="term" value="F:ATP hydrolysis activity"/>
    <property type="evidence" value="ECO:0007669"/>
    <property type="project" value="InterPro"/>
</dbReference>
<evidence type="ECO:0000313" key="13">
    <source>
        <dbReference type="EMBL" id="PKI85299.1"/>
    </source>
</evidence>
<keyword evidence="8 10" id="KW-0238">DNA-binding</keyword>
<dbReference type="InterPro" id="IPR050311">
    <property type="entry name" value="ORC1/CDC6"/>
</dbReference>
<dbReference type="SUPFAM" id="SSF52540">
    <property type="entry name" value="P-loop containing nucleoside triphosphate hydrolases"/>
    <property type="match status" value="1"/>
</dbReference>
<dbReference type="STRING" id="2020962.A0A2N1JFI5"/>
<evidence type="ECO:0000256" key="6">
    <source>
        <dbReference type="ARBA" id="ARBA00022840"/>
    </source>
</evidence>
<dbReference type="InterPro" id="IPR003593">
    <property type="entry name" value="AAA+_ATPase"/>
</dbReference>
<evidence type="ECO:0000256" key="7">
    <source>
        <dbReference type="ARBA" id="ARBA00022842"/>
    </source>
</evidence>
<feature type="region of interest" description="Disordered" evidence="11">
    <location>
        <begin position="1"/>
        <end position="68"/>
    </location>
</feature>
<evidence type="ECO:0000256" key="3">
    <source>
        <dbReference type="ARBA" id="ARBA00022705"/>
    </source>
</evidence>
<keyword evidence="5 10" id="KW-0547">Nucleotide-binding</keyword>
<evidence type="ECO:0000256" key="11">
    <source>
        <dbReference type="SAM" id="MobiDB-lite"/>
    </source>
</evidence>
<evidence type="ECO:0000256" key="1">
    <source>
        <dbReference type="ARBA" id="ARBA00004123"/>
    </source>
</evidence>
<dbReference type="Pfam" id="PF00004">
    <property type="entry name" value="AAA"/>
    <property type="match status" value="1"/>
</dbReference>
<protein>
    <recommendedName>
        <fullName evidence="10">Origin recognition complex subunit 1</fullName>
    </recommendedName>
</protein>
<evidence type="ECO:0000256" key="5">
    <source>
        <dbReference type="ARBA" id="ARBA00022741"/>
    </source>
</evidence>
<evidence type="ECO:0000259" key="12">
    <source>
        <dbReference type="SMART" id="SM00382"/>
    </source>
</evidence>
<gene>
    <name evidence="13" type="primary">ORC1</name>
    <name evidence="13" type="ORF">MVES_001340</name>
</gene>
<reference evidence="13 14" key="1">
    <citation type="submission" date="2017-10" db="EMBL/GenBank/DDBJ databases">
        <title>A novel species of cold-tolerant Malassezia isolated from bats.</title>
        <authorList>
            <person name="Lorch J.M."/>
            <person name="Palmer J.M."/>
            <person name="Vanderwolf K.J."/>
            <person name="Schmidt K.Z."/>
            <person name="Verant M.L."/>
            <person name="Weller T.J."/>
            <person name="Blehert D.S."/>
        </authorList>
    </citation>
    <scope>NUCLEOTIDE SEQUENCE [LARGE SCALE GENOMIC DNA]</scope>
    <source>
        <strain evidence="13 14">NWHC:44797-103</strain>
    </source>
</reference>
<comment type="similarity">
    <text evidence="2 10">Belongs to the ORC1 family.</text>
</comment>
<comment type="subunit">
    <text evidence="10">ORC is composed of six subunits.</text>
</comment>
<dbReference type="SMART" id="SM00382">
    <property type="entry name" value="AAA"/>
    <property type="match status" value="1"/>
</dbReference>
<dbReference type="OrthoDB" id="1926878at2759"/>
<keyword evidence="6 10" id="KW-0067">ATP-binding</keyword>
<dbReference type="Pfam" id="PF17872">
    <property type="entry name" value="AAA_lid_10"/>
    <property type="match status" value="1"/>
</dbReference>
<feature type="compositionally biased region" description="Basic residues" evidence="11">
    <location>
        <begin position="27"/>
        <end position="39"/>
    </location>
</feature>
<keyword evidence="4" id="KW-0479">Metal-binding</keyword>
<dbReference type="EMBL" id="KZ454988">
    <property type="protein sequence ID" value="PKI85299.1"/>
    <property type="molecule type" value="Genomic_DNA"/>
</dbReference>
<sequence length="420" mass="46103">MITRAKRRASAPEPPPPAPVHDSTTRKIPRPTPKKRSIPARRIAQKATPAADVARAVPPLSLPNRPGSLHSLAPATLARLSAHERARRLLHVGSTPEELPSREQQFSEIVACMTDALQARAGECAYMYGVPGTGKTATVREAVRTMQASMARGELPAFRFVEINGMKLASAMQAYTELWSAVQGGEKRLHPRAALNRLTQYFGADGDGQRTPLVVLMDELDLFVTSRQDVIYNLFHWPNLPGSQLVVLAVANTMDLPERTLQPKVASRLGMLRVPFMPYTDKQLLDIVRVRLDLDEHGARVGNEPATQGCEHLFRYDALVFASKRVANVSGDARRMLDVCRHAVEAAEHKALVAGVPQEPISIADVRQVLDRMARSGRGAHMAALSTQAKLLLGSMYATMRRSGLDEVTWGDVLSHHAIQ</sequence>
<dbReference type="Gene3D" id="3.40.50.300">
    <property type="entry name" value="P-loop containing nucleotide triphosphate hydrolases"/>
    <property type="match status" value="1"/>
</dbReference>
<dbReference type="GO" id="GO:0005524">
    <property type="term" value="F:ATP binding"/>
    <property type="evidence" value="ECO:0007669"/>
    <property type="project" value="UniProtKB-KW"/>
</dbReference>
<dbReference type="Proteomes" id="UP000232875">
    <property type="component" value="Unassembled WGS sequence"/>
</dbReference>
<name>A0A2N1JFI5_9BASI</name>
<dbReference type="InterPro" id="IPR003959">
    <property type="entry name" value="ATPase_AAA_core"/>
</dbReference>
<proteinExistence type="inferred from homology"/>
<dbReference type="GO" id="GO:0033314">
    <property type="term" value="P:mitotic DNA replication checkpoint signaling"/>
    <property type="evidence" value="ECO:0007669"/>
    <property type="project" value="TreeGrafter"/>
</dbReference>
<dbReference type="GO" id="GO:0006270">
    <property type="term" value="P:DNA replication initiation"/>
    <property type="evidence" value="ECO:0007669"/>
    <property type="project" value="TreeGrafter"/>
</dbReference>
<evidence type="ECO:0000256" key="8">
    <source>
        <dbReference type="ARBA" id="ARBA00023125"/>
    </source>
</evidence>
<dbReference type="FunFam" id="3.40.50.300:FF:000199">
    <property type="entry name" value="Origin recognition complex subunit 1"/>
    <property type="match status" value="1"/>
</dbReference>
<dbReference type="InterPro" id="IPR041083">
    <property type="entry name" value="AAA_lid_10"/>
</dbReference>
<dbReference type="AlphaFoldDB" id="A0A2N1JFI5"/>
<keyword evidence="9 10" id="KW-0539">Nucleus</keyword>
<dbReference type="RefSeq" id="XP_056062242.1">
    <property type="nucleotide sequence ID" value="XM_056206267.1"/>
</dbReference>
<evidence type="ECO:0000256" key="2">
    <source>
        <dbReference type="ARBA" id="ARBA00008398"/>
    </source>
</evidence>
<dbReference type="PANTHER" id="PTHR10763:SF23">
    <property type="entry name" value="ORIGIN RECOGNITION COMPLEX SUBUNIT 1"/>
    <property type="match status" value="1"/>
</dbReference>
<comment type="function">
    <text evidence="10">Component of the origin recognition complex (ORC) that binds origins of replication. DNA-binding is ATP-dependent, however specific DNA sequences that define origins of replication have not been identified so far. ORC is required to assemble the pre-replication complex necessary to initiate DNA replication.</text>
</comment>
<dbReference type="GeneID" id="80900928"/>
<dbReference type="GO" id="GO:0046872">
    <property type="term" value="F:metal ion binding"/>
    <property type="evidence" value="ECO:0007669"/>
    <property type="project" value="UniProtKB-KW"/>
</dbReference>
<keyword evidence="3 10" id="KW-0235">DNA replication</keyword>
<keyword evidence="14" id="KW-1185">Reference proteome</keyword>
<comment type="subcellular location">
    <subcellularLocation>
        <location evidence="1 10">Nucleus</location>
    </subcellularLocation>
</comment>
<evidence type="ECO:0000256" key="10">
    <source>
        <dbReference type="RuleBase" id="RU365058"/>
    </source>
</evidence>
<accession>A0A2N1JFI5</accession>
<feature type="domain" description="AAA+ ATPase" evidence="12">
    <location>
        <begin position="121"/>
        <end position="275"/>
    </location>
</feature>
<dbReference type="GO" id="GO:0005664">
    <property type="term" value="C:nuclear origin of replication recognition complex"/>
    <property type="evidence" value="ECO:0007669"/>
    <property type="project" value="TreeGrafter"/>
</dbReference>
<evidence type="ECO:0000313" key="14">
    <source>
        <dbReference type="Proteomes" id="UP000232875"/>
    </source>
</evidence>
<dbReference type="InterPro" id="IPR027417">
    <property type="entry name" value="P-loop_NTPase"/>
</dbReference>